<dbReference type="Proteomes" id="UP000000639">
    <property type="component" value="Chromosome"/>
</dbReference>
<protein>
    <submittedName>
        <fullName evidence="2">Uncharacterized protein</fullName>
    </submittedName>
</protein>
<evidence type="ECO:0000256" key="1">
    <source>
        <dbReference type="SAM" id="Phobius"/>
    </source>
</evidence>
<evidence type="ECO:0000313" key="3">
    <source>
        <dbReference type="Proteomes" id="UP000000639"/>
    </source>
</evidence>
<keyword evidence="1" id="KW-1133">Transmembrane helix</keyword>
<name>A1SXT7_PSYIN</name>
<sequence>MVIGKLPNKRLHRKNFHSHLFCIKARKKAAIKNFIGETGFMCKKGDRIMKFRKLILIALFAIPAVSFAWDGYDYESGNYVEIDKGNLVREGEEIEYYDYGSGEYRYGEVQDVQSSGSGAEVEIYDYDSGEYRTFEMD</sequence>
<dbReference type="InterPro" id="IPR035160">
    <property type="entry name" value="DUF5334"/>
</dbReference>
<dbReference type="RefSeq" id="WP_011770860.1">
    <property type="nucleotide sequence ID" value="NC_008709.1"/>
</dbReference>
<keyword evidence="1" id="KW-0472">Membrane</keyword>
<keyword evidence="1" id="KW-0812">Transmembrane</keyword>
<dbReference type="HOGENOM" id="CLU_1863536_0_0_6"/>
<organism evidence="2 3">
    <name type="scientific">Psychromonas ingrahamii (strain DSM 17664 / CCUG 51855 / 37)</name>
    <dbReference type="NCBI Taxonomy" id="357804"/>
    <lineage>
        <taxon>Bacteria</taxon>
        <taxon>Pseudomonadati</taxon>
        <taxon>Pseudomonadota</taxon>
        <taxon>Gammaproteobacteria</taxon>
        <taxon>Alteromonadales</taxon>
        <taxon>Psychromonadaceae</taxon>
        <taxon>Psychromonas</taxon>
    </lineage>
</organism>
<dbReference type="AlphaFoldDB" id="A1SXT7"/>
<dbReference type="KEGG" id="pin:Ping_2581"/>
<dbReference type="Pfam" id="PF17268">
    <property type="entry name" value="DUF5334"/>
    <property type="match status" value="1"/>
</dbReference>
<keyword evidence="3" id="KW-1185">Reference proteome</keyword>
<gene>
    <name evidence="2" type="ordered locus">Ping_2581</name>
</gene>
<accession>A1SXT7</accession>
<proteinExistence type="predicted"/>
<dbReference type="EMBL" id="CP000510">
    <property type="protein sequence ID" value="ABM04302.1"/>
    <property type="molecule type" value="Genomic_DNA"/>
</dbReference>
<evidence type="ECO:0000313" key="2">
    <source>
        <dbReference type="EMBL" id="ABM04302.1"/>
    </source>
</evidence>
<dbReference type="eggNOG" id="ENOG5033AFS">
    <property type="taxonomic scope" value="Bacteria"/>
</dbReference>
<feature type="transmembrane region" description="Helical" evidence="1">
    <location>
        <begin position="51"/>
        <end position="69"/>
    </location>
</feature>
<reference evidence="2 3" key="1">
    <citation type="submission" date="2007-01" db="EMBL/GenBank/DDBJ databases">
        <title>Complete sequence of Psychromonas ingrahamii 37.</title>
        <authorList>
            <consortium name="US DOE Joint Genome Institute"/>
            <person name="Copeland A."/>
            <person name="Lucas S."/>
            <person name="Lapidus A."/>
            <person name="Barry K."/>
            <person name="Detter J.C."/>
            <person name="Glavina del Rio T."/>
            <person name="Hammon N."/>
            <person name="Israni S."/>
            <person name="Dalin E."/>
            <person name="Tice H."/>
            <person name="Pitluck S."/>
            <person name="Thompson L.S."/>
            <person name="Brettin T."/>
            <person name="Bruce D."/>
            <person name="Han C."/>
            <person name="Tapia R."/>
            <person name="Schmutz J."/>
            <person name="Larimer F."/>
            <person name="Land M."/>
            <person name="Hauser L."/>
            <person name="Kyrpides N."/>
            <person name="Ivanova N."/>
            <person name="Staley J."/>
            <person name="Richardson P."/>
        </authorList>
    </citation>
    <scope>NUCLEOTIDE SEQUENCE [LARGE SCALE GENOMIC DNA]</scope>
    <source>
        <strain evidence="2 3">37</strain>
    </source>
</reference>